<dbReference type="KEGG" id="mlir:LPB04_16460"/>
<sequence length="71" mass="7577">MSTIYSLPRASTLPSAASLTLFQRATQFIARLFSANAVDTSDVWKLYRAAGTADSVSPQALKALAAAARTW</sequence>
<dbReference type="Proteomes" id="UP000593875">
    <property type="component" value="Chromosome"/>
</dbReference>
<dbReference type="RefSeq" id="WP_193685588.1">
    <property type="nucleotide sequence ID" value="NZ_CP062941.1"/>
</dbReference>
<evidence type="ECO:0000313" key="2">
    <source>
        <dbReference type="Proteomes" id="UP000593875"/>
    </source>
</evidence>
<dbReference type="AlphaFoldDB" id="A0A7L9U350"/>
<keyword evidence="2" id="KW-1185">Reference proteome</keyword>
<protein>
    <submittedName>
        <fullName evidence="1">Uncharacterized protein</fullName>
    </submittedName>
</protein>
<reference evidence="1 2" key="1">
    <citation type="submission" date="2020-10" db="EMBL/GenBank/DDBJ databases">
        <title>Genome sequencing of Massilia sp. LPB0304.</title>
        <authorList>
            <person name="Kim J."/>
        </authorList>
    </citation>
    <scope>NUCLEOTIDE SEQUENCE [LARGE SCALE GENOMIC DNA]</scope>
    <source>
        <strain evidence="1 2">LPB0304</strain>
    </source>
</reference>
<accession>A0A7L9U350</accession>
<organism evidence="1 2">
    <name type="scientific">Massilia litorea</name>
    <dbReference type="NCBI Taxonomy" id="2769491"/>
    <lineage>
        <taxon>Bacteria</taxon>
        <taxon>Pseudomonadati</taxon>
        <taxon>Pseudomonadota</taxon>
        <taxon>Betaproteobacteria</taxon>
        <taxon>Burkholderiales</taxon>
        <taxon>Oxalobacteraceae</taxon>
        <taxon>Telluria group</taxon>
        <taxon>Massilia</taxon>
    </lineage>
</organism>
<evidence type="ECO:0000313" key="1">
    <source>
        <dbReference type="EMBL" id="QOL48545.1"/>
    </source>
</evidence>
<gene>
    <name evidence="1" type="ORF">LPB04_16460</name>
</gene>
<dbReference type="EMBL" id="CP062941">
    <property type="protein sequence ID" value="QOL48545.1"/>
    <property type="molecule type" value="Genomic_DNA"/>
</dbReference>
<proteinExistence type="predicted"/>
<name>A0A7L9U350_9BURK</name>